<dbReference type="AlphaFoldDB" id="A0A834IUJ2"/>
<protein>
    <submittedName>
        <fullName evidence="1">Uncharacterized protein</fullName>
    </submittedName>
</protein>
<reference evidence="1" key="1">
    <citation type="submission" date="2020-08" db="EMBL/GenBank/DDBJ databases">
        <title>Genome sequencing and assembly of the red palm weevil Rhynchophorus ferrugineus.</title>
        <authorList>
            <person name="Dias G.B."/>
            <person name="Bergman C.M."/>
            <person name="Manee M."/>
        </authorList>
    </citation>
    <scope>NUCLEOTIDE SEQUENCE</scope>
    <source>
        <strain evidence="1">AA-2017</strain>
        <tissue evidence="1">Whole larva</tissue>
    </source>
</reference>
<dbReference type="Proteomes" id="UP000625711">
    <property type="component" value="Unassembled WGS sequence"/>
</dbReference>
<name>A0A834IUJ2_RHYFE</name>
<proteinExistence type="predicted"/>
<gene>
    <name evidence="1" type="ORF">GWI33_022510</name>
</gene>
<accession>A0A834IUJ2</accession>
<sequence length="147" mass="16609">MIEYYSFTTIATIALLLINPMSPKKNPRYVKKVSEELKKYVGSGKANMQSRPRYMTLRIPLTWMKQGVPTNDYRAKPYHSKAKDSKETSTNCFKKSGFKVSCDDENPNPIYLQETEFEGFSNFDNDLASCGELVGAEIVISVLLASC</sequence>
<evidence type="ECO:0000313" key="1">
    <source>
        <dbReference type="EMBL" id="KAF7284153.1"/>
    </source>
</evidence>
<evidence type="ECO:0000313" key="2">
    <source>
        <dbReference type="Proteomes" id="UP000625711"/>
    </source>
</evidence>
<keyword evidence="2" id="KW-1185">Reference proteome</keyword>
<organism evidence="1 2">
    <name type="scientific">Rhynchophorus ferrugineus</name>
    <name type="common">Red palm weevil</name>
    <name type="synonym">Curculio ferrugineus</name>
    <dbReference type="NCBI Taxonomy" id="354439"/>
    <lineage>
        <taxon>Eukaryota</taxon>
        <taxon>Metazoa</taxon>
        <taxon>Ecdysozoa</taxon>
        <taxon>Arthropoda</taxon>
        <taxon>Hexapoda</taxon>
        <taxon>Insecta</taxon>
        <taxon>Pterygota</taxon>
        <taxon>Neoptera</taxon>
        <taxon>Endopterygota</taxon>
        <taxon>Coleoptera</taxon>
        <taxon>Polyphaga</taxon>
        <taxon>Cucujiformia</taxon>
        <taxon>Curculionidae</taxon>
        <taxon>Dryophthorinae</taxon>
        <taxon>Rhynchophorus</taxon>
    </lineage>
</organism>
<comment type="caution">
    <text evidence="1">The sequence shown here is derived from an EMBL/GenBank/DDBJ whole genome shotgun (WGS) entry which is preliminary data.</text>
</comment>
<dbReference type="EMBL" id="JAACXV010000082">
    <property type="protein sequence ID" value="KAF7284153.1"/>
    <property type="molecule type" value="Genomic_DNA"/>
</dbReference>